<dbReference type="InterPro" id="IPR008271">
    <property type="entry name" value="Ser/Thr_kinase_AS"/>
</dbReference>
<protein>
    <recommendedName>
        <fullName evidence="4">Protein kinase domain-containing protein</fullName>
    </recommendedName>
</protein>
<dbReference type="GO" id="GO:0005737">
    <property type="term" value="C:cytoplasm"/>
    <property type="evidence" value="ECO:0000318"/>
    <property type="project" value="GO_Central"/>
</dbReference>
<organism evidence="5 6">
    <name type="scientific">Monosiga brevicollis</name>
    <name type="common">Choanoflagellate</name>
    <dbReference type="NCBI Taxonomy" id="81824"/>
    <lineage>
        <taxon>Eukaryota</taxon>
        <taxon>Choanoflagellata</taxon>
        <taxon>Craspedida</taxon>
        <taxon>Salpingoecidae</taxon>
        <taxon>Monosiga</taxon>
    </lineage>
</organism>
<sequence>MATTIASLESRYDLKNKAGEGTFSEVVKGTRRSDSVPVAIKRMKGHFNSAEKIDNLREIQALRRLNPHPNIIDMTEVIYDPDKRTLDLVFELMEMNIYERIKGRRHHLPEDLVKNYMYQLLKALDHMHRNGIFHRDVKPENVLINGEELKLADLGSCRGIYSKPPFTEYISTRWYRAPECLLTNGHYGFKMDLWSVGCVMFEVMCLYPLFPGANELDQINKIHDIMGTPPSHVMAKIRKNAQHMKMKFPDKAGKGLDKLMPHASEECISLLLGLLEYDPDARLSARQALKHPYFRQLREADKRRAKESQQHEQSIDGGRRRLSSKADGAIPEMVEHSASTAAGGTQDDLVTVLKGKLNIGRKHTRKARKDEDTQQQRRGSNGFAGRFVSTRRTVNGPPGGMTILGGHPAQAKPAGSERRRKTYFNRKAASMGGTNSTKLPPLAAVGGGKNDSFSSTQASALPALSKAFK</sequence>
<feature type="domain" description="Protein kinase" evidence="4">
    <location>
        <begin position="12"/>
        <end position="294"/>
    </location>
</feature>
<dbReference type="SUPFAM" id="SSF56112">
    <property type="entry name" value="Protein kinase-like (PK-like)"/>
    <property type="match status" value="1"/>
</dbReference>
<dbReference type="GO" id="GO:0035556">
    <property type="term" value="P:intracellular signal transduction"/>
    <property type="evidence" value="ECO:0000318"/>
    <property type="project" value="GO_Central"/>
</dbReference>
<name>A9VBF8_MONBE</name>
<dbReference type="InterPro" id="IPR011009">
    <property type="entry name" value="Kinase-like_dom_sf"/>
</dbReference>
<dbReference type="CDD" id="cd07831">
    <property type="entry name" value="STKc_MOK"/>
    <property type="match status" value="1"/>
</dbReference>
<accession>A9VBF8</accession>
<dbReference type="FunFam" id="3.30.200.20:FF:000271">
    <property type="entry name" value="MAPK/MAK/MRK overlapping kinase"/>
    <property type="match status" value="1"/>
</dbReference>
<dbReference type="GO" id="GO:0004674">
    <property type="term" value="F:protein serine/threonine kinase activity"/>
    <property type="evidence" value="ECO:0000318"/>
    <property type="project" value="GO_Central"/>
</dbReference>
<dbReference type="EMBL" id="CH991576">
    <property type="protein sequence ID" value="EDQ85231.1"/>
    <property type="molecule type" value="Genomic_DNA"/>
</dbReference>
<keyword evidence="6" id="KW-1185">Reference proteome</keyword>
<dbReference type="PROSITE" id="PS00108">
    <property type="entry name" value="PROTEIN_KINASE_ST"/>
    <property type="match status" value="1"/>
</dbReference>
<dbReference type="STRING" id="81824.A9VBF8"/>
<feature type="region of interest" description="Disordered" evidence="3">
    <location>
        <begin position="300"/>
        <end position="324"/>
    </location>
</feature>
<dbReference type="GO" id="GO:0005524">
    <property type="term" value="F:ATP binding"/>
    <property type="evidence" value="ECO:0007669"/>
    <property type="project" value="UniProtKB-KW"/>
</dbReference>
<dbReference type="Pfam" id="PF00069">
    <property type="entry name" value="Pkinase"/>
    <property type="match status" value="1"/>
</dbReference>
<dbReference type="InterPro" id="IPR050117">
    <property type="entry name" value="MAPK"/>
</dbReference>
<dbReference type="Gene3D" id="3.30.200.20">
    <property type="entry name" value="Phosphorylase Kinase, domain 1"/>
    <property type="match status" value="1"/>
</dbReference>
<dbReference type="FunCoup" id="A9VBF8">
    <property type="interactions" value="343"/>
</dbReference>
<keyword evidence="1" id="KW-0547">Nucleotide-binding</keyword>
<feature type="compositionally biased region" description="Basic and acidic residues" evidence="3">
    <location>
        <begin position="300"/>
        <end position="319"/>
    </location>
</feature>
<dbReference type="OMA" id="TKDYGGH"/>
<evidence type="ECO:0000313" key="6">
    <source>
        <dbReference type="Proteomes" id="UP000001357"/>
    </source>
</evidence>
<reference evidence="5 6" key="1">
    <citation type="journal article" date="2008" name="Nature">
        <title>The genome of the choanoflagellate Monosiga brevicollis and the origin of metazoans.</title>
        <authorList>
            <consortium name="JGI Sequencing"/>
            <person name="King N."/>
            <person name="Westbrook M.J."/>
            <person name="Young S.L."/>
            <person name="Kuo A."/>
            <person name="Abedin M."/>
            <person name="Chapman J."/>
            <person name="Fairclough S."/>
            <person name="Hellsten U."/>
            <person name="Isogai Y."/>
            <person name="Letunic I."/>
            <person name="Marr M."/>
            <person name="Pincus D."/>
            <person name="Putnam N."/>
            <person name="Rokas A."/>
            <person name="Wright K.J."/>
            <person name="Zuzow R."/>
            <person name="Dirks W."/>
            <person name="Good M."/>
            <person name="Goodstein D."/>
            <person name="Lemons D."/>
            <person name="Li W."/>
            <person name="Lyons J.B."/>
            <person name="Morris A."/>
            <person name="Nichols S."/>
            <person name="Richter D.J."/>
            <person name="Salamov A."/>
            <person name="Bork P."/>
            <person name="Lim W.A."/>
            <person name="Manning G."/>
            <person name="Miller W.T."/>
            <person name="McGinnis W."/>
            <person name="Shapiro H."/>
            <person name="Tjian R."/>
            <person name="Grigoriev I.V."/>
            <person name="Rokhsar D."/>
        </authorList>
    </citation>
    <scope>NUCLEOTIDE SEQUENCE [LARGE SCALE GENOMIC DNA]</scope>
    <source>
        <strain evidence="6">MX1 / ATCC 50154</strain>
    </source>
</reference>
<dbReference type="Proteomes" id="UP000001357">
    <property type="component" value="Unassembled WGS sequence"/>
</dbReference>
<evidence type="ECO:0000313" key="5">
    <source>
        <dbReference type="EMBL" id="EDQ85231.1"/>
    </source>
</evidence>
<gene>
    <name evidence="5" type="ORF">MONBRDRAFT_34399</name>
</gene>
<dbReference type="GO" id="GO:0005634">
    <property type="term" value="C:nucleus"/>
    <property type="evidence" value="ECO:0000318"/>
    <property type="project" value="GO_Central"/>
</dbReference>
<dbReference type="RefSeq" id="XP_001750056.1">
    <property type="nucleotide sequence ID" value="XM_001750004.1"/>
</dbReference>
<evidence type="ECO:0000256" key="3">
    <source>
        <dbReference type="SAM" id="MobiDB-lite"/>
    </source>
</evidence>
<dbReference type="eggNOG" id="KOG0661">
    <property type="taxonomic scope" value="Eukaryota"/>
</dbReference>
<dbReference type="SMART" id="SM00220">
    <property type="entry name" value="S_TKc"/>
    <property type="match status" value="1"/>
</dbReference>
<dbReference type="FunFam" id="1.10.510.10:FF:000773">
    <property type="entry name" value="MOK protein kinase"/>
    <property type="match status" value="1"/>
</dbReference>
<dbReference type="InterPro" id="IPR000719">
    <property type="entry name" value="Prot_kinase_dom"/>
</dbReference>
<evidence type="ECO:0000256" key="2">
    <source>
        <dbReference type="ARBA" id="ARBA00022840"/>
    </source>
</evidence>
<evidence type="ECO:0000259" key="4">
    <source>
        <dbReference type="PROSITE" id="PS50011"/>
    </source>
</evidence>
<dbReference type="KEGG" id="mbr:MONBRDRAFT_34399"/>
<dbReference type="PROSITE" id="PS50011">
    <property type="entry name" value="PROTEIN_KINASE_DOM"/>
    <property type="match status" value="1"/>
</dbReference>
<dbReference type="PANTHER" id="PTHR24055">
    <property type="entry name" value="MITOGEN-ACTIVATED PROTEIN KINASE"/>
    <property type="match status" value="1"/>
</dbReference>
<keyword evidence="2" id="KW-0067">ATP-binding</keyword>
<dbReference type="AlphaFoldDB" id="A9VBF8"/>
<dbReference type="GeneID" id="5895295"/>
<feature type="region of interest" description="Disordered" evidence="3">
    <location>
        <begin position="360"/>
        <end position="469"/>
    </location>
</feature>
<proteinExistence type="predicted"/>
<dbReference type="Gene3D" id="1.10.510.10">
    <property type="entry name" value="Transferase(Phosphotransferase) domain 1"/>
    <property type="match status" value="1"/>
</dbReference>
<evidence type="ECO:0000256" key="1">
    <source>
        <dbReference type="ARBA" id="ARBA00022741"/>
    </source>
</evidence>
<dbReference type="InParanoid" id="A9VBF8"/>